<dbReference type="OrthoDB" id="76293at2759"/>
<dbReference type="PANTHER" id="PTHR12147:SF26">
    <property type="entry name" value="PEPTIDASE M28 DOMAIN-CONTAINING PROTEIN"/>
    <property type="match status" value="1"/>
</dbReference>
<dbReference type="AlphaFoldDB" id="A0A814NPS5"/>
<organism evidence="6 7">
    <name type="scientific">Adineta ricciae</name>
    <name type="common">Rotifer</name>
    <dbReference type="NCBI Taxonomy" id="249248"/>
    <lineage>
        <taxon>Eukaryota</taxon>
        <taxon>Metazoa</taxon>
        <taxon>Spiralia</taxon>
        <taxon>Gnathifera</taxon>
        <taxon>Rotifera</taxon>
        <taxon>Eurotatoria</taxon>
        <taxon>Bdelloidea</taxon>
        <taxon>Adinetida</taxon>
        <taxon>Adinetidae</taxon>
        <taxon>Adineta</taxon>
    </lineage>
</organism>
<reference evidence="6" key="1">
    <citation type="submission" date="2021-02" db="EMBL/GenBank/DDBJ databases">
        <authorList>
            <person name="Nowell W R."/>
        </authorList>
    </citation>
    <scope>NUCLEOTIDE SEQUENCE</scope>
</reference>
<dbReference type="InterPro" id="IPR046450">
    <property type="entry name" value="PA_dom_sf"/>
</dbReference>
<evidence type="ECO:0000313" key="7">
    <source>
        <dbReference type="Proteomes" id="UP000663852"/>
    </source>
</evidence>
<dbReference type="CDD" id="cd00538">
    <property type="entry name" value="PA"/>
    <property type="match status" value="1"/>
</dbReference>
<dbReference type="GO" id="GO:0008235">
    <property type="term" value="F:metalloexopeptidase activity"/>
    <property type="evidence" value="ECO:0007669"/>
    <property type="project" value="InterPro"/>
</dbReference>
<comment type="cofactor">
    <cofactor evidence="1">
        <name>Zn(2+)</name>
        <dbReference type="ChEBI" id="CHEBI:29105"/>
    </cofactor>
</comment>
<dbReference type="PANTHER" id="PTHR12147">
    <property type="entry name" value="METALLOPEPTIDASE M28 FAMILY MEMBER"/>
    <property type="match status" value="1"/>
</dbReference>
<dbReference type="SUPFAM" id="SSF52025">
    <property type="entry name" value="PA domain"/>
    <property type="match status" value="1"/>
</dbReference>
<gene>
    <name evidence="6" type="ORF">EDS130_LOCUS19646</name>
</gene>
<keyword evidence="3" id="KW-0472">Membrane</keyword>
<proteinExistence type="inferred from homology"/>
<dbReference type="InterPro" id="IPR007484">
    <property type="entry name" value="Peptidase_M28"/>
</dbReference>
<protein>
    <submittedName>
        <fullName evidence="6">Uncharacterized protein</fullName>
    </submittedName>
</protein>
<feature type="domain" description="PA" evidence="4">
    <location>
        <begin position="185"/>
        <end position="267"/>
    </location>
</feature>
<comment type="caution">
    <text evidence="6">The sequence shown here is derived from an EMBL/GenBank/DDBJ whole genome shotgun (WGS) entry which is preliminary data.</text>
</comment>
<dbReference type="InterPro" id="IPR003137">
    <property type="entry name" value="PA_domain"/>
</dbReference>
<feature type="domain" description="Peptidase M28" evidence="5">
    <location>
        <begin position="296"/>
        <end position="531"/>
    </location>
</feature>
<name>A0A814NPS5_ADIRI</name>
<feature type="transmembrane region" description="Helical" evidence="3">
    <location>
        <begin position="24"/>
        <end position="48"/>
    </location>
</feature>
<sequence length="576" mass="62325">MPSTNQINNTDHHYREKTNSTSKLTLVAIAVTIVLTIAVLGLAVAILIKVNQTTSTETVTTTSASLNSVLAESIRIHDVMGHLNELQRIATTNNGNRAVSTSGFNQTLDYITNSLSLYTNYNVKKSFFTIRQFALVNNPILISSINSVVTNYTYSDDLSAADFYHIQFSIAANFASFQQISVIPGVGCSDDEWSKASVSPAGKVALVKRGICAFSDKGALAAKYNVQALLIYNDGASPDRISPIAIGLGQQNNLPALFLSYPVGQALADAALNATTNTGVRLIINVENLPLSPIGNICADTPTGDATQTIVIGSHSDSVPAGPGINDNGSGSAANLGLAIALARLFQTSSYEKYKYRIRFCWWGAEEIGLLGSDDHVKQAKVATAIGERLQDYLINLNYDMLGSPNYIFGIYDGQTANNATPAQALPGSNKISALFRDWFESQKLPWDFTDFSGRSDYGPFLAEGIVAGGLFSGGDDIKSQEQRDRYDRLLGQGAGGIAGAIQDPCYHQACDSIQNINPFAYEKMVQAAAYALEYLARQGDLQTYLYPNGRPTRTSGQSSRQKYDSINEYFRMPYL</sequence>
<dbReference type="EMBL" id="CAJNOJ010000095">
    <property type="protein sequence ID" value="CAF1094239.1"/>
    <property type="molecule type" value="Genomic_DNA"/>
</dbReference>
<dbReference type="Gene3D" id="3.40.630.10">
    <property type="entry name" value="Zn peptidases"/>
    <property type="match status" value="1"/>
</dbReference>
<dbReference type="Pfam" id="PF02225">
    <property type="entry name" value="PA"/>
    <property type="match status" value="1"/>
</dbReference>
<dbReference type="GO" id="GO:0006508">
    <property type="term" value="P:proteolysis"/>
    <property type="evidence" value="ECO:0007669"/>
    <property type="project" value="InterPro"/>
</dbReference>
<dbReference type="Pfam" id="PF04389">
    <property type="entry name" value="Peptidase_M28"/>
    <property type="match status" value="1"/>
</dbReference>
<accession>A0A814NPS5</accession>
<keyword evidence="3" id="KW-0812">Transmembrane</keyword>
<evidence type="ECO:0000259" key="4">
    <source>
        <dbReference type="Pfam" id="PF02225"/>
    </source>
</evidence>
<dbReference type="SUPFAM" id="SSF53187">
    <property type="entry name" value="Zn-dependent exopeptidases"/>
    <property type="match status" value="1"/>
</dbReference>
<keyword evidence="3" id="KW-1133">Transmembrane helix</keyword>
<dbReference type="InterPro" id="IPR045175">
    <property type="entry name" value="M28_fam"/>
</dbReference>
<evidence type="ECO:0000313" key="6">
    <source>
        <dbReference type="EMBL" id="CAF1094239.1"/>
    </source>
</evidence>
<evidence type="ECO:0000256" key="3">
    <source>
        <dbReference type="SAM" id="Phobius"/>
    </source>
</evidence>
<dbReference type="Gene3D" id="3.50.30.30">
    <property type="match status" value="1"/>
</dbReference>
<evidence type="ECO:0000259" key="5">
    <source>
        <dbReference type="Pfam" id="PF04389"/>
    </source>
</evidence>
<dbReference type="Proteomes" id="UP000663852">
    <property type="component" value="Unassembled WGS sequence"/>
</dbReference>
<comment type="similarity">
    <text evidence="2">Belongs to the peptidase M28 family. M28B subfamily.</text>
</comment>
<evidence type="ECO:0000256" key="2">
    <source>
        <dbReference type="ARBA" id="ARBA00005634"/>
    </source>
</evidence>
<evidence type="ECO:0000256" key="1">
    <source>
        <dbReference type="ARBA" id="ARBA00001947"/>
    </source>
</evidence>